<dbReference type="KEGG" id="tvi:Thivi_1586"/>
<gene>
    <name evidence="1" type="ordered locus">Thivi_1586</name>
</gene>
<name>I3Y9A6_THIV6</name>
<proteinExistence type="predicted"/>
<keyword evidence="2" id="KW-1185">Reference proteome</keyword>
<sequence length="103" mass="11224">MNGPLTNGATGPNQSQIRASIEIQRPPPADLFGLEPPPAVDLIQILLDRGLNKSGIAQSIAIHPAQIGRILKGQQTASSETQRRLLTIIRPRRMSAPHRLRHS</sequence>
<dbReference type="HOGENOM" id="CLU_2262559_0_0_6"/>
<dbReference type="AlphaFoldDB" id="I3Y9A6"/>
<dbReference type="STRING" id="765911.Thivi_1586"/>
<dbReference type="EMBL" id="CP003154">
    <property type="protein sequence ID" value="AFL73574.1"/>
    <property type="molecule type" value="Genomic_DNA"/>
</dbReference>
<evidence type="ECO:0000313" key="2">
    <source>
        <dbReference type="Proteomes" id="UP000006062"/>
    </source>
</evidence>
<protein>
    <submittedName>
        <fullName evidence="1">Uncharacterized protein</fullName>
    </submittedName>
</protein>
<dbReference type="Proteomes" id="UP000006062">
    <property type="component" value="Chromosome"/>
</dbReference>
<accession>I3Y9A6</accession>
<reference evidence="1 2" key="1">
    <citation type="submission" date="2012-06" db="EMBL/GenBank/DDBJ databases">
        <title>Complete sequence of Thiocystis violascens DSM 198.</title>
        <authorList>
            <consortium name="US DOE Joint Genome Institute"/>
            <person name="Lucas S."/>
            <person name="Han J."/>
            <person name="Lapidus A."/>
            <person name="Cheng J.-F."/>
            <person name="Goodwin L."/>
            <person name="Pitluck S."/>
            <person name="Peters L."/>
            <person name="Ovchinnikova G."/>
            <person name="Teshima H."/>
            <person name="Detter J.C."/>
            <person name="Han C."/>
            <person name="Tapia R."/>
            <person name="Land M."/>
            <person name="Hauser L."/>
            <person name="Kyrpides N."/>
            <person name="Ivanova N."/>
            <person name="Pagani I."/>
            <person name="Vogl K."/>
            <person name="Liu Z."/>
            <person name="Frigaard N.-U."/>
            <person name="Bryant D."/>
            <person name="Woyke T."/>
        </authorList>
    </citation>
    <scope>NUCLEOTIDE SEQUENCE [LARGE SCALE GENOMIC DNA]</scope>
    <source>
        <strain evidence="2">ATCC 17096 / DSM 198 / 6111</strain>
    </source>
</reference>
<dbReference type="RefSeq" id="WP_014778040.1">
    <property type="nucleotide sequence ID" value="NC_018012.1"/>
</dbReference>
<evidence type="ECO:0000313" key="1">
    <source>
        <dbReference type="EMBL" id="AFL73574.1"/>
    </source>
</evidence>
<organism evidence="1 2">
    <name type="scientific">Thiocystis violascens (strain ATCC 17096 / DSM 198 / 6111)</name>
    <name type="common">Chromatium violascens</name>
    <dbReference type="NCBI Taxonomy" id="765911"/>
    <lineage>
        <taxon>Bacteria</taxon>
        <taxon>Pseudomonadati</taxon>
        <taxon>Pseudomonadota</taxon>
        <taxon>Gammaproteobacteria</taxon>
        <taxon>Chromatiales</taxon>
        <taxon>Chromatiaceae</taxon>
        <taxon>Thiocystis</taxon>
    </lineage>
</organism>